<accession>A0A0E9PQB3</accession>
<evidence type="ECO:0000313" key="1">
    <source>
        <dbReference type="EMBL" id="JAH06245.1"/>
    </source>
</evidence>
<proteinExistence type="predicted"/>
<organism evidence="1">
    <name type="scientific">Anguilla anguilla</name>
    <name type="common">European freshwater eel</name>
    <name type="synonym">Muraena anguilla</name>
    <dbReference type="NCBI Taxonomy" id="7936"/>
    <lineage>
        <taxon>Eukaryota</taxon>
        <taxon>Metazoa</taxon>
        <taxon>Chordata</taxon>
        <taxon>Craniata</taxon>
        <taxon>Vertebrata</taxon>
        <taxon>Euteleostomi</taxon>
        <taxon>Actinopterygii</taxon>
        <taxon>Neopterygii</taxon>
        <taxon>Teleostei</taxon>
        <taxon>Anguilliformes</taxon>
        <taxon>Anguillidae</taxon>
        <taxon>Anguilla</taxon>
    </lineage>
</organism>
<sequence length="21" mass="2382">MFLNILSSVSGACAFFRFHFS</sequence>
<reference evidence="1" key="2">
    <citation type="journal article" date="2015" name="Fish Shellfish Immunol.">
        <title>Early steps in the European eel (Anguilla anguilla)-Vibrio vulnificus interaction in the gills: Role of the RtxA13 toxin.</title>
        <authorList>
            <person name="Callol A."/>
            <person name="Pajuelo D."/>
            <person name="Ebbesson L."/>
            <person name="Teles M."/>
            <person name="MacKenzie S."/>
            <person name="Amaro C."/>
        </authorList>
    </citation>
    <scope>NUCLEOTIDE SEQUENCE</scope>
</reference>
<dbReference type="AlphaFoldDB" id="A0A0E9PQB3"/>
<name>A0A0E9PQB3_ANGAN</name>
<protein>
    <submittedName>
        <fullName evidence="1">Uncharacterized protein</fullName>
    </submittedName>
</protein>
<reference evidence="1" key="1">
    <citation type="submission" date="2014-11" db="EMBL/GenBank/DDBJ databases">
        <authorList>
            <person name="Amaro Gonzalez C."/>
        </authorList>
    </citation>
    <scope>NUCLEOTIDE SEQUENCE</scope>
</reference>
<dbReference type="EMBL" id="GBXM01102332">
    <property type="protein sequence ID" value="JAH06245.1"/>
    <property type="molecule type" value="Transcribed_RNA"/>
</dbReference>